<dbReference type="EMBL" id="CP049933">
    <property type="protein sequence ID" value="QIM18670.1"/>
    <property type="molecule type" value="Genomic_DNA"/>
</dbReference>
<name>A0ABX6JWJ1_9MICO</name>
<evidence type="ECO:0000313" key="2">
    <source>
        <dbReference type="Proteomes" id="UP000503441"/>
    </source>
</evidence>
<evidence type="ECO:0000313" key="1">
    <source>
        <dbReference type="EMBL" id="QIM18670.1"/>
    </source>
</evidence>
<keyword evidence="2" id="KW-1185">Reference proteome</keyword>
<organism evidence="1 2">
    <name type="scientific">Leucobacter coleopterorum</name>
    <dbReference type="NCBI Taxonomy" id="2714933"/>
    <lineage>
        <taxon>Bacteria</taxon>
        <taxon>Bacillati</taxon>
        <taxon>Actinomycetota</taxon>
        <taxon>Actinomycetes</taxon>
        <taxon>Micrococcales</taxon>
        <taxon>Microbacteriaceae</taxon>
        <taxon>Leucobacter</taxon>
    </lineage>
</organism>
<proteinExistence type="predicted"/>
<dbReference type="Proteomes" id="UP000503441">
    <property type="component" value="Chromosome"/>
</dbReference>
<sequence>MASKTMFGFRLDKVTLRHGMTRQGQDFRQAKLNGDDGETLLNSLESMRDHLVGVTRIGNLKYEPFGSEQDRLDPADSRPTIRVESMDITQSRIDFTVRIGRRGSHDLAIGASVEQDVVLEDLASTNPFLVSLYLPTTGSEAVLVSEVRSRMSAGYQLTKLLGVVSYENAFKNGHDDNGSWWRLVCNPVGDAERLGEVLTQGNGVAFQLERHNAAKGKPRSSDKVILRRNGLPAGKLSSVKAMVLGWAKLNVPDNYDAAPSGSPVEQLASLVGFEIEPSLFDDGSLSYEDAQGRQQTIRPNNVGDVFIYPVSIGERPTDTKLRSEAESRIRKLEASLRIPLNL</sequence>
<protein>
    <submittedName>
        <fullName evidence="1">Uncharacterized protein</fullName>
    </submittedName>
</protein>
<dbReference type="RefSeq" id="WP_166330486.1">
    <property type="nucleotide sequence ID" value="NZ_CP049933.1"/>
</dbReference>
<accession>A0ABX6JWJ1</accession>
<gene>
    <name evidence="1" type="ORF">G7066_08705</name>
</gene>
<reference evidence="1 2" key="1">
    <citation type="submission" date="2020-03" db="EMBL/GenBank/DDBJ databases">
        <title>Leucobacter sp. nov., isolated from beetles.</title>
        <authorList>
            <person name="Hyun D.-W."/>
            <person name="Bae J.-W."/>
        </authorList>
    </citation>
    <scope>NUCLEOTIDE SEQUENCE [LARGE SCALE GENOMIC DNA]</scope>
    <source>
        <strain evidence="1 2">HDW9A</strain>
    </source>
</reference>